<dbReference type="CDD" id="cd17546">
    <property type="entry name" value="REC_hyHK_CKI1_RcsC-like"/>
    <property type="match status" value="1"/>
</dbReference>
<feature type="domain" description="HPt" evidence="22">
    <location>
        <begin position="1166"/>
        <end position="1267"/>
    </location>
</feature>
<evidence type="ECO:0000256" key="2">
    <source>
        <dbReference type="ARBA" id="ARBA00004429"/>
    </source>
</evidence>
<dbReference type="EC" id="2.7.13.3" evidence="3"/>
<evidence type="ECO:0000256" key="8">
    <source>
        <dbReference type="ARBA" id="ARBA00022692"/>
    </source>
</evidence>
<dbReference type="InterPro" id="IPR001638">
    <property type="entry name" value="Solute-binding_3/MltF_N"/>
</dbReference>
<evidence type="ECO:0000259" key="21">
    <source>
        <dbReference type="PROSITE" id="PS50110"/>
    </source>
</evidence>
<dbReference type="Pfam" id="PF00497">
    <property type="entry name" value="SBP_bac_3"/>
    <property type="match status" value="2"/>
</dbReference>
<keyword evidence="13" id="KW-1133">Transmembrane helix</keyword>
<dbReference type="PANTHER" id="PTHR43047:SF72">
    <property type="entry name" value="OSMOSENSING HISTIDINE PROTEIN KINASE SLN1"/>
    <property type="match status" value="1"/>
</dbReference>
<dbReference type="PANTHER" id="PTHR43047">
    <property type="entry name" value="TWO-COMPONENT HISTIDINE PROTEIN KINASE"/>
    <property type="match status" value="1"/>
</dbReference>
<dbReference type="PROSITE" id="PS50894">
    <property type="entry name" value="HPT"/>
    <property type="match status" value="1"/>
</dbReference>
<accession>A0A2U3THJ7</accession>
<dbReference type="Pfam" id="PF02518">
    <property type="entry name" value="HATPase_c"/>
    <property type="match status" value="1"/>
</dbReference>
<dbReference type="SMART" id="SM00448">
    <property type="entry name" value="REC"/>
    <property type="match status" value="1"/>
</dbReference>
<evidence type="ECO:0000256" key="16">
    <source>
        <dbReference type="ARBA" id="ARBA00058004"/>
    </source>
</evidence>
<dbReference type="PRINTS" id="PR00344">
    <property type="entry name" value="BCTRLSENSOR"/>
</dbReference>
<dbReference type="SUPFAM" id="SSF53850">
    <property type="entry name" value="Periplasmic binding protein-like II"/>
    <property type="match status" value="2"/>
</dbReference>
<protein>
    <recommendedName>
        <fullName evidence="17">Virulence sensor protein BvgS</fullName>
        <ecNumber evidence="3">2.7.13.3</ecNumber>
    </recommendedName>
</protein>
<dbReference type="Pfam" id="PF00512">
    <property type="entry name" value="HisKA"/>
    <property type="match status" value="1"/>
</dbReference>
<evidence type="ECO:0000313" key="23">
    <source>
        <dbReference type="EMBL" id="AVY92892.1"/>
    </source>
</evidence>
<dbReference type="Gene3D" id="3.40.50.2300">
    <property type="match status" value="1"/>
</dbReference>
<dbReference type="SUPFAM" id="SSF52172">
    <property type="entry name" value="CheY-like"/>
    <property type="match status" value="1"/>
</dbReference>
<dbReference type="KEGG" id="maer:DAI18_01680"/>
<evidence type="ECO:0000256" key="11">
    <source>
        <dbReference type="ARBA" id="ARBA00022777"/>
    </source>
</evidence>
<dbReference type="GO" id="GO:0005886">
    <property type="term" value="C:plasma membrane"/>
    <property type="evidence" value="ECO:0007669"/>
    <property type="project" value="UniProtKB-SubCell"/>
</dbReference>
<dbReference type="PROSITE" id="PS50110">
    <property type="entry name" value="RESPONSE_REGULATORY"/>
    <property type="match status" value="1"/>
</dbReference>
<dbReference type="InterPro" id="IPR004358">
    <property type="entry name" value="Sig_transdc_His_kin-like_C"/>
</dbReference>
<dbReference type="InterPro" id="IPR011006">
    <property type="entry name" value="CheY-like_superfamily"/>
</dbReference>
<keyword evidence="14" id="KW-0902">Two-component regulatory system</keyword>
<proteinExistence type="predicted"/>
<keyword evidence="8" id="KW-0812">Transmembrane</keyword>
<dbReference type="InterPro" id="IPR036641">
    <property type="entry name" value="HPT_dom_sf"/>
</dbReference>
<keyword evidence="11" id="KW-0418">Kinase</keyword>
<evidence type="ECO:0000256" key="4">
    <source>
        <dbReference type="ARBA" id="ARBA00022475"/>
    </source>
</evidence>
<evidence type="ECO:0000256" key="19">
    <source>
        <dbReference type="PROSITE-ProRule" id="PRU00169"/>
    </source>
</evidence>
<dbReference type="PROSITE" id="PS50109">
    <property type="entry name" value="HIS_KIN"/>
    <property type="match status" value="1"/>
</dbReference>
<evidence type="ECO:0000256" key="13">
    <source>
        <dbReference type="ARBA" id="ARBA00022989"/>
    </source>
</evidence>
<dbReference type="Gene3D" id="3.30.450.20">
    <property type="entry name" value="PAS domain"/>
    <property type="match status" value="1"/>
</dbReference>
<dbReference type="InterPro" id="IPR008207">
    <property type="entry name" value="Sig_transdc_His_kin_Hpt_dom"/>
</dbReference>
<dbReference type="InterPro" id="IPR035965">
    <property type="entry name" value="PAS-like_dom_sf"/>
</dbReference>
<dbReference type="InterPro" id="IPR036097">
    <property type="entry name" value="HisK_dim/P_sf"/>
</dbReference>
<dbReference type="FunFam" id="3.30.565.10:FF:000010">
    <property type="entry name" value="Sensor histidine kinase RcsC"/>
    <property type="match status" value="1"/>
</dbReference>
<evidence type="ECO:0000256" key="14">
    <source>
        <dbReference type="ARBA" id="ARBA00023012"/>
    </source>
</evidence>
<dbReference type="SMART" id="SM00388">
    <property type="entry name" value="HisKA"/>
    <property type="match status" value="1"/>
</dbReference>
<keyword evidence="6 19" id="KW-0597">Phosphoprotein</keyword>
<evidence type="ECO:0000313" key="24">
    <source>
        <dbReference type="Proteomes" id="UP000244173"/>
    </source>
</evidence>
<evidence type="ECO:0000256" key="15">
    <source>
        <dbReference type="ARBA" id="ARBA00023136"/>
    </source>
</evidence>
<keyword evidence="5" id="KW-0997">Cell inner membrane</keyword>
<dbReference type="SUPFAM" id="SSF47226">
    <property type="entry name" value="Histidine-containing phosphotransfer domain, HPT domain"/>
    <property type="match status" value="1"/>
</dbReference>
<reference evidence="23 24" key="1">
    <citation type="submission" date="2018-04" db="EMBL/GenBank/DDBJ databases">
        <title>Denitrifier Microvirgula.</title>
        <authorList>
            <person name="Anderson E."/>
            <person name="Jang J."/>
            <person name="Ishii S."/>
        </authorList>
    </citation>
    <scope>NUCLEOTIDE SEQUENCE [LARGE SCALE GENOMIC DNA]</scope>
    <source>
        <strain evidence="23 24">BE2.4</strain>
    </source>
</reference>
<dbReference type="Pfam" id="PF01627">
    <property type="entry name" value="Hpt"/>
    <property type="match status" value="1"/>
</dbReference>
<evidence type="ECO:0000256" key="3">
    <source>
        <dbReference type="ARBA" id="ARBA00012438"/>
    </source>
</evidence>
<dbReference type="Gene3D" id="1.20.120.160">
    <property type="entry name" value="HPT domain"/>
    <property type="match status" value="1"/>
</dbReference>
<dbReference type="SUPFAM" id="SSF47384">
    <property type="entry name" value="Homodimeric domain of signal transducing histidine kinase"/>
    <property type="match status" value="1"/>
</dbReference>
<evidence type="ECO:0000256" key="9">
    <source>
        <dbReference type="ARBA" id="ARBA00022729"/>
    </source>
</evidence>
<dbReference type="Pfam" id="PF00072">
    <property type="entry name" value="Response_reg"/>
    <property type="match status" value="1"/>
</dbReference>
<evidence type="ECO:0000256" key="1">
    <source>
        <dbReference type="ARBA" id="ARBA00000085"/>
    </source>
</evidence>
<dbReference type="EMBL" id="CP028519">
    <property type="protein sequence ID" value="AVY92892.1"/>
    <property type="molecule type" value="Genomic_DNA"/>
</dbReference>
<dbReference type="GO" id="GO:0009927">
    <property type="term" value="F:histidine phosphotransfer kinase activity"/>
    <property type="evidence" value="ECO:0007669"/>
    <property type="project" value="TreeGrafter"/>
</dbReference>
<feature type="domain" description="Response regulatory" evidence="21">
    <location>
        <begin position="1023"/>
        <end position="1142"/>
    </location>
</feature>
<dbReference type="SUPFAM" id="SSF55785">
    <property type="entry name" value="PYP-like sensor domain (PAS domain)"/>
    <property type="match status" value="1"/>
</dbReference>
<evidence type="ECO:0000256" key="10">
    <source>
        <dbReference type="ARBA" id="ARBA00022741"/>
    </source>
</evidence>
<dbReference type="Gene3D" id="3.40.190.10">
    <property type="entry name" value="Periplasmic binding protein-like II"/>
    <property type="match status" value="4"/>
</dbReference>
<keyword evidence="7" id="KW-0808">Transferase</keyword>
<name>A0A2U3THJ7_9NEIS</name>
<dbReference type="Proteomes" id="UP000244173">
    <property type="component" value="Chromosome"/>
</dbReference>
<evidence type="ECO:0000256" key="5">
    <source>
        <dbReference type="ARBA" id="ARBA00022519"/>
    </source>
</evidence>
<dbReference type="Gene3D" id="3.30.565.10">
    <property type="entry name" value="Histidine kinase-like ATPase, C-terminal domain"/>
    <property type="match status" value="1"/>
</dbReference>
<dbReference type="InterPro" id="IPR049871">
    <property type="entry name" value="BvgS-like_periplasmic2"/>
</dbReference>
<organism evidence="23 24">
    <name type="scientific">Microvirgula aerodenitrificans</name>
    <dbReference type="NCBI Taxonomy" id="57480"/>
    <lineage>
        <taxon>Bacteria</taxon>
        <taxon>Pseudomonadati</taxon>
        <taxon>Pseudomonadota</taxon>
        <taxon>Betaproteobacteria</taxon>
        <taxon>Neisseriales</taxon>
        <taxon>Aquaspirillaceae</taxon>
        <taxon>Microvirgula</taxon>
    </lineage>
</organism>
<keyword evidence="10" id="KW-0547">Nucleotide-binding</keyword>
<dbReference type="InterPro" id="IPR036890">
    <property type="entry name" value="HATPase_C_sf"/>
</dbReference>
<feature type="modified residue" description="Phosphohistidine" evidence="18">
    <location>
        <position position="1205"/>
    </location>
</feature>
<feature type="modified residue" description="4-aspartylphosphate" evidence="19">
    <location>
        <position position="1072"/>
    </location>
</feature>
<evidence type="ECO:0000256" key="18">
    <source>
        <dbReference type="PROSITE-ProRule" id="PRU00110"/>
    </source>
</evidence>
<gene>
    <name evidence="23" type="ORF">DAI18_01680</name>
</gene>
<dbReference type="Gene3D" id="1.10.287.130">
    <property type="match status" value="1"/>
</dbReference>
<feature type="domain" description="Histidine kinase" evidence="20">
    <location>
        <begin position="776"/>
        <end position="996"/>
    </location>
</feature>
<dbReference type="InterPro" id="IPR003594">
    <property type="entry name" value="HATPase_dom"/>
</dbReference>
<dbReference type="CDD" id="cd13707">
    <property type="entry name" value="PBP2_BvgS_D2"/>
    <property type="match status" value="1"/>
</dbReference>
<dbReference type="GO" id="GO:0005524">
    <property type="term" value="F:ATP binding"/>
    <property type="evidence" value="ECO:0007669"/>
    <property type="project" value="UniProtKB-KW"/>
</dbReference>
<dbReference type="SMART" id="SM00387">
    <property type="entry name" value="HATPase_c"/>
    <property type="match status" value="1"/>
</dbReference>
<dbReference type="STRING" id="1122240.GCA_000620105_00997"/>
<dbReference type="SUPFAM" id="SSF55874">
    <property type="entry name" value="ATPase domain of HSP90 chaperone/DNA topoisomerase II/histidine kinase"/>
    <property type="match status" value="1"/>
</dbReference>
<comment type="catalytic activity">
    <reaction evidence="1">
        <text>ATP + protein L-histidine = ADP + protein N-phospho-L-histidine.</text>
        <dbReference type="EC" id="2.7.13.3"/>
    </reaction>
</comment>
<dbReference type="SMART" id="SM00062">
    <property type="entry name" value="PBPb"/>
    <property type="match status" value="2"/>
</dbReference>
<evidence type="ECO:0000259" key="22">
    <source>
        <dbReference type="PROSITE" id="PS50894"/>
    </source>
</evidence>
<keyword evidence="24" id="KW-1185">Reference proteome</keyword>
<evidence type="ECO:0000256" key="17">
    <source>
        <dbReference type="ARBA" id="ARBA00070152"/>
    </source>
</evidence>
<dbReference type="InterPro" id="IPR005467">
    <property type="entry name" value="His_kinase_dom"/>
</dbReference>
<dbReference type="GO" id="GO:0000155">
    <property type="term" value="F:phosphorelay sensor kinase activity"/>
    <property type="evidence" value="ECO:0007669"/>
    <property type="project" value="InterPro"/>
</dbReference>
<keyword evidence="4" id="KW-1003">Cell membrane</keyword>
<keyword evidence="12" id="KW-0067">ATP-binding</keyword>
<dbReference type="CDD" id="cd13705">
    <property type="entry name" value="PBP2_BvgS_D1"/>
    <property type="match status" value="1"/>
</dbReference>
<dbReference type="Pfam" id="PF08448">
    <property type="entry name" value="PAS_4"/>
    <property type="match status" value="1"/>
</dbReference>
<dbReference type="AlphaFoldDB" id="A0A2U3THJ7"/>
<evidence type="ECO:0000256" key="12">
    <source>
        <dbReference type="ARBA" id="ARBA00022840"/>
    </source>
</evidence>
<sequence>MHNLPGLQNPFQPWMINQSRRCTARRTMPKILPEIPAPAKAAGIHDCISEPHRQNMQPSRLIRTAILLMALLVPGLGQSREASPQAAHADASPARATVALNQADQAWLSSHGQKIVAGLVPNDLPPFDLVDFEGRYRGISVDYLEAVGRELGVNIEWRPYPSRTQMKAALRNGEIDVVTTAHMRQENQDILYSHNYIPNKLAIVERSPALARHDENTAPTLAFVREHIQPGQLKKYYPDWRHQPYRGIIEALQAVSFGDADAYIGNMTVSNYDIDQLQLLNLKITNFAAFDEDGFSFAVSNRQPVLLDMVNKALMALPSTFQVEARARWETFANHMQPITKVQLSAAEKNWISLHPVVSYAGISDMPPFIFRGRDGQPAGLSVDVMNLIGERTGLKFTGTLYDTQARAREALAQGKAQLLSSMYEMPPDKHLPLRSLPYLSDLMVIVTRKGEAHLRNIGALTGKTVAVMTMNPLHDTLRRQYRGVTVHPASSAREALEQLANGKVDAAIVSISIANYRLNQFHHNRLVISGTAGDLPRPISLGIAPHHPELLDIVNKAIISLSPSELESLRHRWLTSRPHPESSWDRYSDLLFYAAAVVVAALLMILLWSHSLKREVRRRKSAERTLRDQLAFQSTLLDSIPQPVVVRDLEGKLLSCNRSYLSFNKRPGSALVGRRLDEVPDLTIDDASVRLIMALYRQSLEEDRPIFRDVQVTRFGQQIDLLFWTTPFYAADGRQRGQLGGWLDITERARLAKELKVAKDAAESADRAKSTFLSTMSHEIRTPMNAIIGLLDLALRQPPPPDKLRETLDTACHAARQLMALLDDILDVSKIQAGKLDLAPRPVELGTLVDSTARVFHGLARQKGLAFDIDADPTLACWVMADPVRLRQIITNLMSNAIKFTHSGGIRLSSSLQPQGSGQVQLSVSVIDSGVGIDAAEQAGLFQPFVQLPSRAHCGGTGLGLAICKQLIDLMGGEISMASTPGKGTTVSFQVRLDIAPRPAVQAERPDQNDGQMVEGRFSGLRVLIVDDHPANRIVLRNQLEYLGCRVVEAIDGQDGLDRWRADEFDLLITDSYMPRLSGEALTRTIRADEARQGRAAMIIIGLTANTQPESLRDATDAGMTICLSKPVDIDMLVDIISEQLPAHPAHPSADAVSLDRLDETFHGNRHAERTFLAQWRDSNDADLARIGQAWRQQDFRALGELGHRLKGPARLIDYPAFIDACEAVEQASASGSHPAMTEGVARLQQVVLTLNAKILERLSVLDRAEG</sequence>
<comment type="function">
    <text evidence="16">Member of the two-component regulatory system BvgS/BvgA. Phosphorylates BvgA via a four-step phosphorelay in response to environmental signals.</text>
</comment>
<keyword evidence="9" id="KW-0732">Signal</keyword>
<dbReference type="InterPro" id="IPR049870">
    <property type="entry name" value="BvgS-like_periplasmic1"/>
</dbReference>
<dbReference type="InterPro" id="IPR001789">
    <property type="entry name" value="Sig_transdc_resp-reg_receiver"/>
</dbReference>
<evidence type="ECO:0000256" key="7">
    <source>
        <dbReference type="ARBA" id="ARBA00022679"/>
    </source>
</evidence>
<comment type="subcellular location">
    <subcellularLocation>
        <location evidence="2">Cell inner membrane</location>
        <topology evidence="2">Multi-pass membrane protein</topology>
    </subcellularLocation>
</comment>
<dbReference type="InterPro" id="IPR003661">
    <property type="entry name" value="HisK_dim/P_dom"/>
</dbReference>
<dbReference type="CDD" id="cd00082">
    <property type="entry name" value="HisKA"/>
    <property type="match status" value="1"/>
</dbReference>
<keyword evidence="15" id="KW-0472">Membrane</keyword>
<dbReference type="CDD" id="cd16922">
    <property type="entry name" value="HATPase_EvgS-ArcB-TorS-like"/>
    <property type="match status" value="1"/>
</dbReference>
<evidence type="ECO:0000256" key="6">
    <source>
        <dbReference type="ARBA" id="ARBA00022553"/>
    </source>
</evidence>
<dbReference type="InterPro" id="IPR013656">
    <property type="entry name" value="PAS_4"/>
</dbReference>
<evidence type="ECO:0000259" key="20">
    <source>
        <dbReference type="PROSITE" id="PS50109"/>
    </source>
</evidence>